<sequence length="484" mass="54014">MHLHFKSVFLHSMMPFLRRSGRLIHAALNQAKGRFRSASLRFKIALFVVLLLTATSFILCITTVTIMNNYILNEITKRGESISKSIAASAGYNFLSKDILGMDNLVFKAQSSNNDVEYAAIVAPDGKVVVHSDLAMRGQTLRDDEGRWIRSGEEGTTVRDLTNSAGSIFEISCPIIFMNKVLGTVLIGINKSVFQEAQAQVYRRIVTVFGIVLVFGVVASTFLVSFLIKPIRELSAGVDELKQGISKKPLKIYSHDELGKLTANFNEMSKVIADQQGQMNRYTRDLEKAYISIVKVASAAIDARDSYTRGHSDRVSDFSLLIGRKIGLPGEELENLRVACLFHDIGKIKTPDSILLKPGKLTASEHKEMMRHPDYGVAILDKAPTLRKYIPAIRHHHERHDGKGYPDRLPGEHIPLLASIIAVADTFDAMTTDRPYRKALSHKEALQEIMRVAGTQLHPDLVEIFVGIMEKRVRDTVWFIGRTG</sequence>
<dbReference type="EMBL" id="CP000252">
    <property type="protein sequence ID" value="ABC76815.1"/>
    <property type="molecule type" value="Genomic_DNA"/>
</dbReference>
<feature type="domain" description="HAMP" evidence="7">
    <location>
        <begin position="225"/>
        <end position="277"/>
    </location>
</feature>
<feature type="domain" description="HD" evidence="8">
    <location>
        <begin position="308"/>
        <end position="430"/>
    </location>
</feature>
<reference evidence="10 11" key="1">
    <citation type="journal article" date="2007" name="Proc. Natl. Acad. Sci. U.S.A.">
        <title>The genome of Syntrophus aciditrophicus: life at the thermodynamic limit of microbial growth.</title>
        <authorList>
            <person name="McInerney M.J."/>
            <person name="Rohlin L."/>
            <person name="Mouttaki H."/>
            <person name="Kim U."/>
            <person name="Krupp R.S."/>
            <person name="Rios-Hernandez L."/>
            <person name="Sieber J."/>
            <person name="Struchtemeyer C.G."/>
            <person name="Bhattacharyya A."/>
            <person name="Campbell J.W."/>
            <person name="Gunsalus R.P."/>
        </authorList>
    </citation>
    <scope>NUCLEOTIDE SEQUENCE [LARGE SCALE GENOMIC DNA]</scope>
    <source>
        <strain evidence="10 11">SB</strain>
    </source>
</reference>
<keyword evidence="2" id="KW-1003">Cell membrane</keyword>
<dbReference type="CDD" id="cd00077">
    <property type="entry name" value="HDc"/>
    <property type="match status" value="1"/>
</dbReference>
<dbReference type="Gene3D" id="1.10.3210.10">
    <property type="entry name" value="Hypothetical protein af1432"/>
    <property type="match status" value="1"/>
</dbReference>
<protein>
    <submittedName>
        <fullName evidence="10">HD domain / HAMP domain protein</fullName>
    </submittedName>
</protein>
<comment type="subcellular location">
    <subcellularLocation>
        <location evidence="1">Cell membrane</location>
        <topology evidence="1">Multi-pass membrane protein</topology>
    </subcellularLocation>
</comment>
<dbReference type="PROSITE" id="PS50885">
    <property type="entry name" value="HAMP"/>
    <property type="match status" value="1"/>
</dbReference>
<dbReference type="InterPro" id="IPR037522">
    <property type="entry name" value="HD_GYP_dom"/>
</dbReference>
<evidence type="ECO:0000259" key="8">
    <source>
        <dbReference type="PROSITE" id="PS51831"/>
    </source>
</evidence>
<dbReference type="InterPro" id="IPR003607">
    <property type="entry name" value="HD/PDEase_dom"/>
</dbReference>
<dbReference type="PANTHER" id="PTHR43155">
    <property type="entry name" value="CYCLIC DI-GMP PHOSPHODIESTERASE PA4108-RELATED"/>
    <property type="match status" value="1"/>
</dbReference>
<dbReference type="InterPro" id="IPR006674">
    <property type="entry name" value="HD_domain"/>
</dbReference>
<dbReference type="HOGENOM" id="CLU_563736_0_0_7"/>
<keyword evidence="4 6" id="KW-1133">Transmembrane helix</keyword>
<dbReference type="InterPro" id="IPR029151">
    <property type="entry name" value="Sensor-like_sf"/>
</dbReference>
<dbReference type="PROSITE" id="PS51831">
    <property type="entry name" value="HD"/>
    <property type="match status" value="1"/>
</dbReference>
<evidence type="ECO:0000256" key="2">
    <source>
        <dbReference type="ARBA" id="ARBA00022475"/>
    </source>
</evidence>
<dbReference type="GO" id="GO:0005886">
    <property type="term" value="C:plasma membrane"/>
    <property type="evidence" value="ECO:0007669"/>
    <property type="project" value="UniProtKB-SubCell"/>
</dbReference>
<dbReference type="AlphaFoldDB" id="Q2LRV4"/>
<dbReference type="Gene3D" id="3.30.450.20">
    <property type="entry name" value="PAS domain"/>
    <property type="match status" value="1"/>
</dbReference>
<evidence type="ECO:0000259" key="7">
    <source>
        <dbReference type="PROSITE" id="PS50885"/>
    </source>
</evidence>
<dbReference type="Pfam" id="PF17203">
    <property type="entry name" value="sCache_3_2"/>
    <property type="match status" value="1"/>
</dbReference>
<keyword evidence="5 6" id="KW-0472">Membrane</keyword>
<dbReference type="STRING" id="56780.SYN_02721"/>
<evidence type="ECO:0000256" key="6">
    <source>
        <dbReference type="SAM" id="Phobius"/>
    </source>
</evidence>
<dbReference type="Gene3D" id="6.10.340.10">
    <property type="match status" value="1"/>
</dbReference>
<dbReference type="PANTHER" id="PTHR43155:SF2">
    <property type="entry name" value="CYCLIC DI-GMP PHOSPHODIESTERASE PA4108"/>
    <property type="match status" value="1"/>
</dbReference>
<evidence type="ECO:0000313" key="10">
    <source>
        <dbReference type="EMBL" id="ABC76815.1"/>
    </source>
</evidence>
<dbReference type="KEGG" id="sat:SYN_02721"/>
<evidence type="ECO:0000256" key="1">
    <source>
        <dbReference type="ARBA" id="ARBA00004651"/>
    </source>
</evidence>
<dbReference type="NCBIfam" id="TIGR00277">
    <property type="entry name" value="HDIG"/>
    <property type="match status" value="1"/>
</dbReference>
<organism evidence="10 11">
    <name type="scientific">Syntrophus aciditrophicus (strain SB)</name>
    <dbReference type="NCBI Taxonomy" id="56780"/>
    <lineage>
        <taxon>Bacteria</taxon>
        <taxon>Pseudomonadati</taxon>
        <taxon>Thermodesulfobacteriota</taxon>
        <taxon>Syntrophia</taxon>
        <taxon>Syntrophales</taxon>
        <taxon>Syntrophaceae</taxon>
        <taxon>Syntrophus</taxon>
    </lineage>
</organism>
<dbReference type="Pfam" id="PF13487">
    <property type="entry name" value="HD_5"/>
    <property type="match status" value="1"/>
</dbReference>
<dbReference type="SMART" id="SM00471">
    <property type="entry name" value="HDc"/>
    <property type="match status" value="1"/>
</dbReference>
<dbReference type="InterPro" id="IPR033463">
    <property type="entry name" value="sCache_3"/>
</dbReference>
<dbReference type="InterPro" id="IPR003660">
    <property type="entry name" value="HAMP_dom"/>
</dbReference>
<dbReference type="SUPFAM" id="SSF103190">
    <property type="entry name" value="Sensory domain-like"/>
    <property type="match status" value="1"/>
</dbReference>
<dbReference type="Proteomes" id="UP000001933">
    <property type="component" value="Chromosome"/>
</dbReference>
<evidence type="ECO:0000256" key="5">
    <source>
        <dbReference type="ARBA" id="ARBA00023136"/>
    </source>
</evidence>
<dbReference type="GO" id="GO:0007165">
    <property type="term" value="P:signal transduction"/>
    <property type="evidence" value="ECO:0007669"/>
    <property type="project" value="InterPro"/>
</dbReference>
<dbReference type="eggNOG" id="COG2206">
    <property type="taxonomic scope" value="Bacteria"/>
</dbReference>
<keyword evidence="3 6" id="KW-0812">Transmembrane</keyword>
<evidence type="ECO:0000259" key="9">
    <source>
        <dbReference type="PROSITE" id="PS51832"/>
    </source>
</evidence>
<keyword evidence="11" id="KW-1185">Reference proteome</keyword>
<dbReference type="SMART" id="SM00304">
    <property type="entry name" value="HAMP"/>
    <property type="match status" value="1"/>
</dbReference>
<gene>
    <name evidence="10" type="ORF">SYN_02721</name>
</gene>
<evidence type="ECO:0000256" key="3">
    <source>
        <dbReference type="ARBA" id="ARBA00022692"/>
    </source>
</evidence>
<name>Q2LRV4_SYNAS</name>
<evidence type="ECO:0000313" key="11">
    <source>
        <dbReference type="Proteomes" id="UP000001933"/>
    </source>
</evidence>
<proteinExistence type="predicted"/>
<dbReference type="InterPro" id="IPR006675">
    <property type="entry name" value="HDIG_dom"/>
</dbReference>
<feature type="transmembrane region" description="Helical" evidence="6">
    <location>
        <begin position="205"/>
        <end position="228"/>
    </location>
</feature>
<dbReference type="SUPFAM" id="SSF109604">
    <property type="entry name" value="HD-domain/PDEase-like"/>
    <property type="match status" value="1"/>
</dbReference>
<dbReference type="CDD" id="cd06225">
    <property type="entry name" value="HAMP"/>
    <property type="match status" value="1"/>
</dbReference>
<dbReference type="PROSITE" id="PS51832">
    <property type="entry name" value="HD_GYP"/>
    <property type="match status" value="1"/>
</dbReference>
<dbReference type="Pfam" id="PF00672">
    <property type="entry name" value="HAMP"/>
    <property type="match status" value="1"/>
</dbReference>
<dbReference type="InParanoid" id="Q2LRV4"/>
<evidence type="ECO:0000256" key="4">
    <source>
        <dbReference type="ARBA" id="ARBA00022989"/>
    </source>
</evidence>
<feature type="domain" description="HD-GYP" evidence="9">
    <location>
        <begin position="286"/>
        <end position="481"/>
    </location>
</feature>
<dbReference type="eggNOG" id="COG5000">
    <property type="taxonomic scope" value="Bacteria"/>
</dbReference>
<accession>Q2LRV4</accession>